<keyword evidence="2" id="KW-1185">Reference proteome</keyword>
<dbReference type="Proteomes" id="UP000813824">
    <property type="component" value="Unassembled WGS sequence"/>
</dbReference>
<sequence>MCLLVGHSFPAREWTELTNTGQVCATFAEVLFPSFPTRTTLLSLFPVMANASEVLEGSFSFPSSKTFVLVEDLFYEILMLVGVKIEDMTWLWTTGREVSRAFKDATERVFIERHLKYTYLTANLAIGGTVQYSSTRSFSSPTLTLLTAPVPSSARVSSPPSTTSSLSTISSYVSATNSLFASLPWLYISGTTLTTRTSRTSRVTGTSWR</sequence>
<evidence type="ECO:0000313" key="2">
    <source>
        <dbReference type="Proteomes" id="UP000813824"/>
    </source>
</evidence>
<comment type="caution">
    <text evidence="1">The sequence shown here is derived from an EMBL/GenBank/DDBJ whole genome shotgun (WGS) entry which is preliminary data.</text>
</comment>
<protein>
    <submittedName>
        <fullName evidence="1">Uncharacterized protein</fullName>
    </submittedName>
</protein>
<dbReference type="OrthoDB" id="2967395at2759"/>
<name>A0A8K0URY3_9AGAR</name>
<evidence type="ECO:0000313" key="1">
    <source>
        <dbReference type="EMBL" id="KAH8102084.1"/>
    </source>
</evidence>
<proteinExistence type="predicted"/>
<accession>A0A8K0URY3</accession>
<dbReference type="AlphaFoldDB" id="A0A8K0URY3"/>
<dbReference type="EMBL" id="JAEVFJ010000010">
    <property type="protein sequence ID" value="KAH8102084.1"/>
    <property type="molecule type" value="Genomic_DNA"/>
</dbReference>
<reference evidence="1" key="1">
    <citation type="journal article" date="2021" name="New Phytol.">
        <title>Evolutionary innovations through gain and loss of genes in the ectomycorrhizal Boletales.</title>
        <authorList>
            <person name="Wu G."/>
            <person name="Miyauchi S."/>
            <person name="Morin E."/>
            <person name="Kuo A."/>
            <person name="Drula E."/>
            <person name="Varga T."/>
            <person name="Kohler A."/>
            <person name="Feng B."/>
            <person name="Cao Y."/>
            <person name="Lipzen A."/>
            <person name="Daum C."/>
            <person name="Hundley H."/>
            <person name="Pangilinan J."/>
            <person name="Johnson J."/>
            <person name="Barry K."/>
            <person name="LaButti K."/>
            <person name="Ng V."/>
            <person name="Ahrendt S."/>
            <person name="Min B."/>
            <person name="Choi I.G."/>
            <person name="Park H."/>
            <person name="Plett J.M."/>
            <person name="Magnuson J."/>
            <person name="Spatafora J.W."/>
            <person name="Nagy L.G."/>
            <person name="Henrissat B."/>
            <person name="Grigoriev I.V."/>
            <person name="Yang Z.L."/>
            <person name="Xu J."/>
            <person name="Martin F.M."/>
        </authorList>
    </citation>
    <scope>NUCLEOTIDE SEQUENCE</scope>
    <source>
        <strain evidence="1">KKN 215</strain>
    </source>
</reference>
<gene>
    <name evidence="1" type="ORF">BXZ70DRAFT_52549</name>
</gene>
<organism evidence="1 2">
    <name type="scientific">Cristinia sonorae</name>
    <dbReference type="NCBI Taxonomy" id="1940300"/>
    <lineage>
        <taxon>Eukaryota</taxon>
        <taxon>Fungi</taxon>
        <taxon>Dikarya</taxon>
        <taxon>Basidiomycota</taxon>
        <taxon>Agaricomycotina</taxon>
        <taxon>Agaricomycetes</taxon>
        <taxon>Agaricomycetidae</taxon>
        <taxon>Agaricales</taxon>
        <taxon>Pleurotineae</taxon>
        <taxon>Stephanosporaceae</taxon>
        <taxon>Cristinia</taxon>
    </lineage>
</organism>